<reference evidence="4 5" key="1">
    <citation type="submission" date="2017-05" db="EMBL/GenBank/DDBJ databases">
        <authorList>
            <person name="Song R."/>
            <person name="Chenine A.L."/>
            <person name="Ruprecht R.M."/>
        </authorList>
    </citation>
    <scope>NUCLEOTIDE SEQUENCE [LARGE SCALE GENOMIC DNA]</scope>
    <source>
        <strain evidence="4 5">DSM 26136</strain>
    </source>
</reference>
<dbReference type="Pfam" id="PF04168">
    <property type="entry name" value="Alpha-E"/>
    <property type="match status" value="1"/>
</dbReference>
<protein>
    <submittedName>
        <fullName evidence="4">Uncharacterized protein</fullName>
    </submittedName>
</protein>
<accession>A0A1Y0EN31</accession>
<dbReference type="EMBL" id="CP021455">
    <property type="protein sequence ID" value="ARU04860.1"/>
    <property type="molecule type" value="Genomic_DNA"/>
</dbReference>
<proteinExistence type="predicted"/>
<dbReference type="Proteomes" id="UP000196138">
    <property type="component" value="Chromosome"/>
</dbReference>
<gene>
    <name evidence="4" type="ORF">CCO03_09365</name>
</gene>
<dbReference type="InterPro" id="IPR025841">
    <property type="entry name" value="CP_ATPgrasp_2"/>
</dbReference>
<evidence type="ECO:0000313" key="4">
    <source>
        <dbReference type="EMBL" id="ARU04860.1"/>
    </source>
</evidence>
<feature type="domain" description="Circularly permuted ATP-grasp type 2" evidence="3">
    <location>
        <begin position="87"/>
        <end position="474"/>
    </location>
</feature>
<feature type="compositionally biased region" description="Pro residues" evidence="1">
    <location>
        <begin position="10"/>
        <end position="23"/>
    </location>
</feature>
<keyword evidence="5" id="KW-1185">Reference proteome</keyword>
<feature type="domain" description="DUF403" evidence="2">
    <location>
        <begin position="540"/>
        <end position="851"/>
    </location>
</feature>
<dbReference type="PANTHER" id="PTHR34595:SF2">
    <property type="entry name" value="BLR2978 PROTEIN"/>
    <property type="match status" value="1"/>
</dbReference>
<feature type="region of interest" description="Disordered" evidence="1">
    <location>
        <begin position="1"/>
        <end position="24"/>
    </location>
</feature>
<evidence type="ECO:0000256" key="1">
    <source>
        <dbReference type="SAM" id="MobiDB-lite"/>
    </source>
</evidence>
<dbReference type="OrthoDB" id="9804079at2"/>
<evidence type="ECO:0000313" key="5">
    <source>
        <dbReference type="Proteomes" id="UP000196138"/>
    </source>
</evidence>
<dbReference type="SUPFAM" id="SSF56059">
    <property type="entry name" value="Glutathione synthetase ATP-binding domain-like"/>
    <property type="match status" value="1"/>
</dbReference>
<organism evidence="4 5">
    <name type="scientific">Comamonas serinivorans</name>
    <dbReference type="NCBI Taxonomy" id="1082851"/>
    <lineage>
        <taxon>Bacteria</taxon>
        <taxon>Pseudomonadati</taxon>
        <taxon>Pseudomonadota</taxon>
        <taxon>Betaproteobacteria</taxon>
        <taxon>Burkholderiales</taxon>
        <taxon>Comamonadaceae</taxon>
        <taxon>Comamonas</taxon>
    </lineage>
</organism>
<sequence length="863" mass="95450">MSLHLAPRPVNHPLPSDPFPPRFDPGDGSPAWQRFWAQARAHGPDAARYLDQRWLDLQRQLQDDEVTYNVYAGDGQLQRQWDVELLPVLIEPQDWQMLERGILQRVRVLNAMLADLYGERKLLRSGLLPPALVQGHPDFLPCMDGVRPPHGTHLHLCAFDLIRTETGAWCLLSQRLQAPSGMGYLLENRHAVLHQLPQEFEALRVRRLAGSYRALVDSLRAHSPAGADSHIALLTPGQYNETYFEHAYLARYLGITLVEGADLTVRDQRLFLKTMHGLSPVHAVIKRMDDQYLDPLELRPDSQLGVPGLMQALRAGNVLMANWPGAGFMESSAILAFLPALARHLLGEDLELPAAPTWWCGEAAVRDQALAMLDDCVIKPTYPAPYPGAAARAHFDPVLTRWLSPAERADWAQRLAVHSDDLTVQAHLPAAHQAVWQWQPDGGRLTDRPVVLRLFALSNGPGQWQVLPGGMARLPVGPHALSSIRLGGTSADVWVVGATASDPQPAASQPGVRMTPTAADLLPRAVTPGLDVARRVRVVTSRAAENLFWLGRYTERVENQARLAQLSLDALHGEEQPSVPFFAWIDLLCRKMGMVPDEAEPLVFTPAEFAQTLVRNLAPGSAHSVGHALQALRAAAAQVRHRMALDHWRAISQAEREFAQAMHSLLQAGSHEGVTRVLTALRERISAIVGAQMDHMTRDDGWRMLTLGRYVERLDFYSQALSQAFYANAVHDFEGYEAVLALFDSTISFHALYQQSQNLASLLDLLVQSRENPRSLGCVTQALADVLATLQRHAPDGAPDLSQLLPAPADAPLALLCAADDVGNFHHLQTLLDACSHAANQVSDQISLRHFTHYHEARHAVWS</sequence>
<dbReference type="InterPro" id="IPR007296">
    <property type="entry name" value="DUF403"/>
</dbReference>
<dbReference type="InterPro" id="IPR051680">
    <property type="entry name" value="ATP-dep_Glu-Cys_Ligase-2"/>
</dbReference>
<name>A0A1Y0EN31_9BURK</name>
<dbReference type="KEGG" id="cser:CCO03_09365"/>
<dbReference type="PANTHER" id="PTHR34595">
    <property type="entry name" value="BLR5612 PROTEIN"/>
    <property type="match status" value="1"/>
</dbReference>
<dbReference type="AlphaFoldDB" id="A0A1Y0EN31"/>
<evidence type="ECO:0000259" key="2">
    <source>
        <dbReference type="Pfam" id="PF04168"/>
    </source>
</evidence>
<dbReference type="Pfam" id="PF14403">
    <property type="entry name" value="CP_ATPgrasp_2"/>
    <property type="match status" value="1"/>
</dbReference>
<dbReference type="Gene3D" id="3.40.50.11290">
    <property type="match status" value="1"/>
</dbReference>
<evidence type="ECO:0000259" key="3">
    <source>
        <dbReference type="Pfam" id="PF14403"/>
    </source>
</evidence>
<dbReference type="RefSeq" id="WP_087280262.1">
    <property type="nucleotide sequence ID" value="NZ_CP021455.1"/>
</dbReference>